<keyword evidence="1" id="KW-0732">Signal</keyword>
<dbReference type="Pfam" id="PF13590">
    <property type="entry name" value="DUF4136"/>
    <property type="match status" value="1"/>
</dbReference>
<evidence type="ECO:0000259" key="2">
    <source>
        <dbReference type="Pfam" id="PF13590"/>
    </source>
</evidence>
<proteinExistence type="predicted"/>
<feature type="signal peptide" evidence="1">
    <location>
        <begin position="1"/>
        <end position="21"/>
    </location>
</feature>
<name>A0ABV0B6T5_9SPHN</name>
<dbReference type="Proteomes" id="UP001427805">
    <property type="component" value="Unassembled WGS sequence"/>
</dbReference>
<reference evidence="3 4" key="1">
    <citation type="submission" date="2024-05" db="EMBL/GenBank/DDBJ databases">
        <title>Sphingomonas sp. HF-S3 16S ribosomal RNA gene Genome sequencing and assembly.</title>
        <authorList>
            <person name="Lee H."/>
        </authorList>
    </citation>
    <scope>NUCLEOTIDE SEQUENCE [LARGE SCALE GENOMIC DNA]</scope>
    <source>
        <strain evidence="3 4">HF-S3</strain>
    </source>
</reference>
<protein>
    <submittedName>
        <fullName evidence="3">DUF4136 domain-containing protein</fullName>
    </submittedName>
</protein>
<keyword evidence="4" id="KW-1185">Reference proteome</keyword>
<dbReference type="InterPro" id="IPR025411">
    <property type="entry name" value="DUF4136"/>
</dbReference>
<gene>
    <name evidence="3" type="ORF">TPR58_08785</name>
</gene>
<organism evidence="3 4">
    <name type="scientific">Sphingomonas rustica</name>
    <dbReference type="NCBI Taxonomy" id="3103142"/>
    <lineage>
        <taxon>Bacteria</taxon>
        <taxon>Pseudomonadati</taxon>
        <taxon>Pseudomonadota</taxon>
        <taxon>Alphaproteobacteria</taxon>
        <taxon>Sphingomonadales</taxon>
        <taxon>Sphingomonadaceae</taxon>
        <taxon>Sphingomonas</taxon>
    </lineage>
</organism>
<dbReference type="RefSeq" id="WP_346246256.1">
    <property type="nucleotide sequence ID" value="NZ_JBDIZK010000004.1"/>
</dbReference>
<feature type="chain" id="PRO_5045334556" evidence="1">
    <location>
        <begin position="22"/>
        <end position="203"/>
    </location>
</feature>
<feature type="domain" description="DUF4136" evidence="2">
    <location>
        <begin position="57"/>
        <end position="194"/>
    </location>
</feature>
<dbReference type="PROSITE" id="PS51257">
    <property type="entry name" value="PROKAR_LIPOPROTEIN"/>
    <property type="match status" value="1"/>
</dbReference>
<accession>A0ABV0B6T5</accession>
<evidence type="ECO:0000256" key="1">
    <source>
        <dbReference type="SAM" id="SignalP"/>
    </source>
</evidence>
<dbReference type="EMBL" id="JBDIZK010000004">
    <property type="protein sequence ID" value="MEN3747263.1"/>
    <property type="molecule type" value="Genomic_DNA"/>
</dbReference>
<comment type="caution">
    <text evidence="3">The sequence shown here is derived from an EMBL/GenBank/DDBJ whole genome shotgun (WGS) entry which is preliminary data.</text>
</comment>
<evidence type="ECO:0000313" key="4">
    <source>
        <dbReference type="Proteomes" id="UP001427805"/>
    </source>
</evidence>
<sequence length="203" mass="20507">MRVRLGIATLGTAVLLSGCMAGPSLGPVEATRYHLGQPIATASVAIEPMTTNAASVSPEFMTYADAVRAELARLGYSPVAGAPSDYIAAVSFLRTSRGYVRRRSPVSIGVGGGGFTGGGGGGVGLGGGVSLPVGGGRADEMVATELRVQLKRRSDNTVVWEGRATTETLGNAPSTQPGATAQRLAGALFKGFPGESGITITVK</sequence>
<evidence type="ECO:0000313" key="3">
    <source>
        <dbReference type="EMBL" id="MEN3747263.1"/>
    </source>
</evidence>